<organism evidence="1 2">
    <name type="scientific">Chaenocephalus aceratus</name>
    <name type="common">Blackfin icefish</name>
    <name type="synonym">Chaenichthys aceratus</name>
    <dbReference type="NCBI Taxonomy" id="36190"/>
    <lineage>
        <taxon>Eukaryota</taxon>
        <taxon>Metazoa</taxon>
        <taxon>Chordata</taxon>
        <taxon>Craniata</taxon>
        <taxon>Vertebrata</taxon>
        <taxon>Euteleostomi</taxon>
        <taxon>Actinopterygii</taxon>
        <taxon>Neopterygii</taxon>
        <taxon>Teleostei</taxon>
        <taxon>Neoteleostei</taxon>
        <taxon>Acanthomorphata</taxon>
        <taxon>Eupercaria</taxon>
        <taxon>Perciformes</taxon>
        <taxon>Notothenioidei</taxon>
        <taxon>Channichthyidae</taxon>
        <taxon>Chaenocephalus</taxon>
    </lineage>
</organism>
<gene>
    <name evidence="1" type="ORF">KUCAC02_023515</name>
</gene>
<reference evidence="1" key="1">
    <citation type="submission" date="2022-05" db="EMBL/GenBank/DDBJ databases">
        <title>Chromosome-level genome of Chaenocephalus aceratus.</title>
        <authorList>
            <person name="Park H."/>
        </authorList>
    </citation>
    <scope>NUCLEOTIDE SEQUENCE</scope>
    <source>
        <strain evidence="1">KU_202001</strain>
    </source>
</reference>
<protein>
    <submittedName>
        <fullName evidence="1">Uncharacterized protein</fullName>
    </submittedName>
</protein>
<name>A0ACB9XS27_CHAAC</name>
<comment type="caution">
    <text evidence="1">The sequence shown here is derived from an EMBL/GenBank/DDBJ whole genome shotgun (WGS) entry which is preliminary data.</text>
</comment>
<evidence type="ECO:0000313" key="1">
    <source>
        <dbReference type="EMBL" id="KAI4829475.1"/>
    </source>
</evidence>
<dbReference type="Proteomes" id="UP001057452">
    <property type="component" value="Chromosome 4"/>
</dbReference>
<keyword evidence="2" id="KW-1185">Reference proteome</keyword>
<accession>A0ACB9XS27</accession>
<sequence length="73" mass="8337">MDEGPSWAREEDDRDGGGALDKKDGERWRAQVEEELHNPTQLVRTGFEEQGADAIWTRCLPRLTLLQLPPHLV</sequence>
<evidence type="ECO:0000313" key="2">
    <source>
        <dbReference type="Proteomes" id="UP001057452"/>
    </source>
</evidence>
<dbReference type="EMBL" id="CM043788">
    <property type="protein sequence ID" value="KAI4829475.1"/>
    <property type="molecule type" value="Genomic_DNA"/>
</dbReference>
<proteinExistence type="predicted"/>